<organism evidence="12 13">
    <name type="scientific">Bugula neritina</name>
    <name type="common">Brown bryozoan</name>
    <name type="synonym">Sertularia neritina</name>
    <dbReference type="NCBI Taxonomy" id="10212"/>
    <lineage>
        <taxon>Eukaryota</taxon>
        <taxon>Metazoa</taxon>
        <taxon>Spiralia</taxon>
        <taxon>Lophotrochozoa</taxon>
        <taxon>Bryozoa</taxon>
        <taxon>Gymnolaemata</taxon>
        <taxon>Cheilostomatida</taxon>
        <taxon>Flustrina</taxon>
        <taxon>Buguloidea</taxon>
        <taxon>Bugulidae</taxon>
        <taxon>Bugula</taxon>
    </lineage>
</organism>
<reference evidence="12" key="1">
    <citation type="submission" date="2020-06" db="EMBL/GenBank/DDBJ databases">
        <title>Draft genome of Bugula neritina, a colonial animal packing powerful symbionts and potential medicines.</title>
        <authorList>
            <person name="Rayko M."/>
        </authorList>
    </citation>
    <scope>NUCLEOTIDE SEQUENCE [LARGE SCALE GENOMIC DNA]</scope>
    <source>
        <strain evidence="12">Kwan_BN1</strain>
    </source>
</reference>
<gene>
    <name evidence="12" type="ORF">EB796_021511</name>
</gene>
<evidence type="ECO:0000256" key="6">
    <source>
        <dbReference type="ARBA" id="ARBA00023136"/>
    </source>
</evidence>
<feature type="domain" description="G-protein coupled receptors family 1 profile" evidence="11">
    <location>
        <begin position="38"/>
        <end position="304"/>
    </location>
</feature>
<dbReference type="Pfam" id="PF00001">
    <property type="entry name" value="7tm_1"/>
    <property type="match status" value="1"/>
</dbReference>
<name>A0A7J7J281_BUGNE</name>
<keyword evidence="4 10" id="KW-1133">Transmembrane helix</keyword>
<feature type="transmembrane region" description="Helical" evidence="10">
    <location>
        <begin position="137"/>
        <end position="162"/>
    </location>
</feature>
<evidence type="ECO:0000256" key="10">
    <source>
        <dbReference type="SAM" id="Phobius"/>
    </source>
</evidence>
<comment type="subcellular location">
    <subcellularLocation>
        <location evidence="1">Cell membrane</location>
        <topology evidence="1">Multi-pass membrane protein</topology>
    </subcellularLocation>
</comment>
<evidence type="ECO:0000256" key="3">
    <source>
        <dbReference type="ARBA" id="ARBA00022692"/>
    </source>
</evidence>
<dbReference type="Gene3D" id="1.20.1070.10">
    <property type="entry name" value="Rhodopsin 7-helix transmembrane proteins"/>
    <property type="match status" value="1"/>
</dbReference>
<keyword evidence="5" id="KW-0297">G-protein coupled receptor</keyword>
<dbReference type="PANTHER" id="PTHR24228">
    <property type="entry name" value="B2 BRADYKININ RECEPTOR/ANGIOTENSIN II RECEPTOR"/>
    <property type="match status" value="1"/>
</dbReference>
<evidence type="ECO:0000259" key="11">
    <source>
        <dbReference type="PROSITE" id="PS50262"/>
    </source>
</evidence>
<dbReference type="PANTHER" id="PTHR24228:SF59">
    <property type="entry name" value="NEUROPEPTIDE RECEPTOR 15"/>
    <property type="match status" value="1"/>
</dbReference>
<sequence length="416" mass="47279">MTTGAATTKWINNEVYLKNERLVEGMYLMMLAICGTSLNFVVLSLVFICKPLRSYMNGFIVHGCVLDMLKSAMCIPYALAMLQITHPTESQCYALGLSYIVLLTVSMFNLLAMVMAEAYAFHERNVSNGDKDRGNGAAMCIIFGVITIYIGSIILHLGPTLIGGEFKFNKDVGNCMFAYGEIQNFIVQAIWIIIVTSTMGVLFRYIYKFYRQLKANQRFRITNLARNAAAYTRGQYPDDDIYEMINKLKNRVKVLFAMALSYCLCWYPLFFLSLFDYKYNQPKYLYRVLTVIAWSHSAIMPIILLSIDRSFGIFHQIRKALGEQRRRKNTSSPSTQPLTRDDSTIQGSQHTSLYNHTMNTEGQAIRYTDSPKTNSQGYKVTVVDRGITDKPPNSPAHISTRLLSDYDDLSLEESPL</sequence>
<keyword evidence="7" id="KW-0675">Receptor</keyword>
<evidence type="ECO:0000313" key="13">
    <source>
        <dbReference type="Proteomes" id="UP000593567"/>
    </source>
</evidence>
<proteinExistence type="predicted"/>
<feature type="transmembrane region" description="Helical" evidence="10">
    <location>
        <begin position="96"/>
        <end position="116"/>
    </location>
</feature>
<dbReference type="SUPFAM" id="SSF81321">
    <property type="entry name" value="Family A G protein-coupled receptor-like"/>
    <property type="match status" value="1"/>
</dbReference>
<comment type="caution">
    <text evidence="12">The sequence shown here is derived from an EMBL/GenBank/DDBJ whole genome shotgun (WGS) entry which is preliminary data.</text>
</comment>
<evidence type="ECO:0000313" key="12">
    <source>
        <dbReference type="EMBL" id="KAF6020193.1"/>
    </source>
</evidence>
<feature type="compositionally biased region" description="Polar residues" evidence="9">
    <location>
        <begin position="330"/>
        <end position="346"/>
    </location>
</feature>
<feature type="transmembrane region" description="Helical" evidence="10">
    <location>
        <begin position="182"/>
        <end position="207"/>
    </location>
</feature>
<dbReference type="PROSITE" id="PS50262">
    <property type="entry name" value="G_PROTEIN_RECEP_F1_2"/>
    <property type="match status" value="1"/>
</dbReference>
<dbReference type="AlphaFoldDB" id="A0A7J7J281"/>
<feature type="transmembrane region" description="Helical" evidence="10">
    <location>
        <begin position="284"/>
        <end position="307"/>
    </location>
</feature>
<evidence type="ECO:0000256" key="1">
    <source>
        <dbReference type="ARBA" id="ARBA00004651"/>
    </source>
</evidence>
<dbReference type="GO" id="GO:0004930">
    <property type="term" value="F:G protein-coupled receptor activity"/>
    <property type="evidence" value="ECO:0007669"/>
    <property type="project" value="UniProtKB-KW"/>
</dbReference>
<feature type="transmembrane region" description="Helical" evidence="10">
    <location>
        <begin position="254"/>
        <end position="272"/>
    </location>
</feature>
<dbReference type="Proteomes" id="UP000593567">
    <property type="component" value="Unassembled WGS sequence"/>
</dbReference>
<accession>A0A7J7J281</accession>
<evidence type="ECO:0000256" key="9">
    <source>
        <dbReference type="SAM" id="MobiDB-lite"/>
    </source>
</evidence>
<dbReference type="CDD" id="cd00637">
    <property type="entry name" value="7tm_classA_rhodopsin-like"/>
    <property type="match status" value="1"/>
</dbReference>
<keyword evidence="2" id="KW-1003">Cell membrane</keyword>
<protein>
    <recommendedName>
        <fullName evidence="11">G-protein coupled receptors family 1 profile domain-containing protein</fullName>
    </recommendedName>
</protein>
<feature type="transmembrane region" description="Helical" evidence="10">
    <location>
        <begin position="60"/>
        <end position="84"/>
    </location>
</feature>
<keyword evidence="8" id="KW-0807">Transducer</keyword>
<dbReference type="PRINTS" id="PR00237">
    <property type="entry name" value="GPCRRHODOPSN"/>
</dbReference>
<dbReference type="EMBL" id="VXIV02003190">
    <property type="protein sequence ID" value="KAF6020193.1"/>
    <property type="molecule type" value="Genomic_DNA"/>
</dbReference>
<evidence type="ECO:0000256" key="4">
    <source>
        <dbReference type="ARBA" id="ARBA00022989"/>
    </source>
</evidence>
<keyword evidence="3 10" id="KW-0812">Transmembrane</keyword>
<evidence type="ECO:0000256" key="5">
    <source>
        <dbReference type="ARBA" id="ARBA00023040"/>
    </source>
</evidence>
<dbReference type="OrthoDB" id="10037292at2759"/>
<feature type="transmembrane region" description="Helical" evidence="10">
    <location>
        <begin position="26"/>
        <end position="48"/>
    </location>
</feature>
<dbReference type="InterPro" id="IPR017452">
    <property type="entry name" value="GPCR_Rhodpsn_7TM"/>
</dbReference>
<feature type="region of interest" description="Disordered" evidence="9">
    <location>
        <begin position="324"/>
        <end position="346"/>
    </location>
</feature>
<evidence type="ECO:0000256" key="7">
    <source>
        <dbReference type="ARBA" id="ARBA00023170"/>
    </source>
</evidence>
<evidence type="ECO:0000256" key="8">
    <source>
        <dbReference type="ARBA" id="ARBA00023224"/>
    </source>
</evidence>
<keyword evidence="6 10" id="KW-0472">Membrane</keyword>
<evidence type="ECO:0000256" key="2">
    <source>
        <dbReference type="ARBA" id="ARBA00022475"/>
    </source>
</evidence>
<dbReference type="GO" id="GO:0005886">
    <property type="term" value="C:plasma membrane"/>
    <property type="evidence" value="ECO:0007669"/>
    <property type="project" value="UniProtKB-SubCell"/>
</dbReference>
<keyword evidence="13" id="KW-1185">Reference proteome</keyword>
<dbReference type="InterPro" id="IPR000276">
    <property type="entry name" value="GPCR_Rhodpsn"/>
</dbReference>